<accession>A0A453S3Z4</accession>
<dbReference type="Gramene" id="AET7Gv20807000.13">
    <property type="protein sequence ID" value="AET7Gv20807000.13"/>
    <property type="gene ID" value="AET7Gv20807000"/>
</dbReference>
<reference evidence="3" key="2">
    <citation type="journal article" date="2017" name="Nat. Plants">
        <title>The Aegilops tauschii genome reveals multiple impacts of transposons.</title>
        <authorList>
            <person name="Zhao G."/>
            <person name="Zou C."/>
            <person name="Li K."/>
            <person name="Wang K."/>
            <person name="Li T."/>
            <person name="Gao L."/>
            <person name="Zhang X."/>
            <person name="Wang H."/>
            <person name="Yang Z."/>
            <person name="Liu X."/>
            <person name="Jiang W."/>
            <person name="Mao L."/>
            <person name="Kong X."/>
            <person name="Jiao Y."/>
            <person name="Jia J."/>
        </authorList>
    </citation>
    <scope>NUCLEOTIDE SEQUENCE [LARGE SCALE GENOMIC DNA]</scope>
    <source>
        <strain evidence="3">cv. AL8/78</strain>
    </source>
</reference>
<sequence length="118" mass="13110">MFFLGCRPKRGKGFPVDLSEGVLKATCMQALGQAIDIRLGLAIDSPKATLAVKRSLACEMVKCWQQVGIIIDSFLSISGYFASSIWIMIFVYMSEFCLCLKMPGICTVHLRMKHNIIS</sequence>
<evidence type="ECO:0000256" key="1">
    <source>
        <dbReference type="SAM" id="Phobius"/>
    </source>
</evidence>
<reference evidence="2" key="5">
    <citation type="journal article" date="2021" name="G3 (Bethesda)">
        <title>Aegilops tauschii genome assembly Aet v5.0 features greater sequence contiguity and improved annotation.</title>
        <authorList>
            <person name="Wang L."/>
            <person name="Zhu T."/>
            <person name="Rodriguez J.C."/>
            <person name="Deal K.R."/>
            <person name="Dubcovsky J."/>
            <person name="McGuire P.E."/>
            <person name="Lux T."/>
            <person name="Spannagl M."/>
            <person name="Mayer K.F.X."/>
            <person name="Baldrich P."/>
            <person name="Meyers B.C."/>
            <person name="Huo N."/>
            <person name="Gu Y.Q."/>
            <person name="Zhou H."/>
            <person name="Devos K.M."/>
            <person name="Bennetzen J.L."/>
            <person name="Unver T."/>
            <person name="Budak H."/>
            <person name="Gulick P.J."/>
            <person name="Galiba G."/>
            <person name="Kalapos B."/>
            <person name="Nelson D.R."/>
            <person name="Li P."/>
            <person name="You F.M."/>
            <person name="Luo M.C."/>
            <person name="Dvorak J."/>
        </authorList>
    </citation>
    <scope>NUCLEOTIDE SEQUENCE [LARGE SCALE GENOMIC DNA]</scope>
    <source>
        <strain evidence="2">cv. AL8/78</strain>
    </source>
</reference>
<dbReference type="Proteomes" id="UP000015105">
    <property type="component" value="Chromosome 7D"/>
</dbReference>
<reference evidence="2" key="4">
    <citation type="submission" date="2019-03" db="UniProtKB">
        <authorList>
            <consortium name="EnsemblPlants"/>
        </authorList>
    </citation>
    <scope>IDENTIFICATION</scope>
</reference>
<keyword evidence="1" id="KW-1133">Transmembrane helix</keyword>
<dbReference type="EnsemblPlants" id="AET7Gv20807000.13">
    <property type="protein sequence ID" value="AET7Gv20807000.13"/>
    <property type="gene ID" value="AET7Gv20807000"/>
</dbReference>
<evidence type="ECO:0000313" key="3">
    <source>
        <dbReference type="Proteomes" id="UP000015105"/>
    </source>
</evidence>
<dbReference type="PANTHER" id="PTHR23032">
    <property type="entry name" value="BRO1 DOMAIN-CONTAINING PROTEIN BROX"/>
    <property type="match status" value="1"/>
</dbReference>
<dbReference type="PANTHER" id="PTHR23032:SF10">
    <property type="entry name" value="OS02G0828100 PROTEIN"/>
    <property type="match status" value="1"/>
</dbReference>
<reference evidence="2" key="3">
    <citation type="journal article" date="2017" name="Nature">
        <title>Genome sequence of the progenitor of the wheat D genome Aegilops tauschii.</title>
        <authorList>
            <person name="Luo M.C."/>
            <person name="Gu Y.Q."/>
            <person name="Puiu D."/>
            <person name="Wang H."/>
            <person name="Twardziok S.O."/>
            <person name="Deal K.R."/>
            <person name="Huo N."/>
            <person name="Zhu T."/>
            <person name="Wang L."/>
            <person name="Wang Y."/>
            <person name="McGuire P.E."/>
            <person name="Liu S."/>
            <person name="Long H."/>
            <person name="Ramasamy R.K."/>
            <person name="Rodriguez J.C."/>
            <person name="Van S.L."/>
            <person name="Yuan L."/>
            <person name="Wang Z."/>
            <person name="Xia Z."/>
            <person name="Xiao L."/>
            <person name="Anderson O.D."/>
            <person name="Ouyang S."/>
            <person name="Liang Y."/>
            <person name="Zimin A.V."/>
            <person name="Pertea G."/>
            <person name="Qi P."/>
            <person name="Bennetzen J.L."/>
            <person name="Dai X."/>
            <person name="Dawson M.W."/>
            <person name="Muller H.G."/>
            <person name="Kugler K."/>
            <person name="Rivarola-Duarte L."/>
            <person name="Spannagl M."/>
            <person name="Mayer K.F.X."/>
            <person name="Lu F.H."/>
            <person name="Bevan M.W."/>
            <person name="Leroy P."/>
            <person name="Li P."/>
            <person name="You F.M."/>
            <person name="Sun Q."/>
            <person name="Liu Z."/>
            <person name="Lyons E."/>
            <person name="Wicker T."/>
            <person name="Salzberg S.L."/>
            <person name="Devos K.M."/>
            <person name="Dvorak J."/>
        </authorList>
    </citation>
    <scope>NUCLEOTIDE SEQUENCE [LARGE SCALE GENOMIC DNA]</scope>
    <source>
        <strain evidence="2">cv. AL8/78</strain>
    </source>
</reference>
<organism evidence="2 3">
    <name type="scientific">Aegilops tauschii subsp. strangulata</name>
    <name type="common">Goatgrass</name>
    <dbReference type="NCBI Taxonomy" id="200361"/>
    <lineage>
        <taxon>Eukaryota</taxon>
        <taxon>Viridiplantae</taxon>
        <taxon>Streptophyta</taxon>
        <taxon>Embryophyta</taxon>
        <taxon>Tracheophyta</taxon>
        <taxon>Spermatophyta</taxon>
        <taxon>Magnoliopsida</taxon>
        <taxon>Liliopsida</taxon>
        <taxon>Poales</taxon>
        <taxon>Poaceae</taxon>
        <taxon>BOP clade</taxon>
        <taxon>Pooideae</taxon>
        <taxon>Triticodae</taxon>
        <taxon>Triticeae</taxon>
        <taxon>Triticinae</taxon>
        <taxon>Aegilops</taxon>
    </lineage>
</organism>
<protein>
    <submittedName>
        <fullName evidence="2">Uncharacterized protein</fullName>
    </submittedName>
</protein>
<evidence type="ECO:0000313" key="2">
    <source>
        <dbReference type="EnsemblPlants" id="AET7Gv20807000.13"/>
    </source>
</evidence>
<proteinExistence type="predicted"/>
<keyword evidence="3" id="KW-1185">Reference proteome</keyword>
<name>A0A453S3Z4_AEGTS</name>
<feature type="transmembrane region" description="Helical" evidence="1">
    <location>
        <begin position="69"/>
        <end position="93"/>
    </location>
</feature>
<dbReference type="AlphaFoldDB" id="A0A453S3Z4"/>
<keyword evidence="1" id="KW-0812">Transmembrane</keyword>
<keyword evidence="1" id="KW-0472">Membrane</keyword>
<reference evidence="3" key="1">
    <citation type="journal article" date="2014" name="Science">
        <title>Ancient hybridizations among the ancestral genomes of bread wheat.</title>
        <authorList>
            <consortium name="International Wheat Genome Sequencing Consortium,"/>
            <person name="Marcussen T."/>
            <person name="Sandve S.R."/>
            <person name="Heier L."/>
            <person name="Spannagl M."/>
            <person name="Pfeifer M."/>
            <person name="Jakobsen K.S."/>
            <person name="Wulff B.B."/>
            <person name="Steuernagel B."/>
            <person name="Mayer K.F."/>
            <person name="Olsen O.A."/>
        </authorList>
    </citation>
    <scope>NUCLEOTIDE SEQUENCE [LARGE SCALE GENOMIC DNA]</scope>
    <source>
        <strain evidence="3">cv. AL8/78</strain>
    </source>
</reference>
<dbReference type="InterPro" id="IPR038898">
    <property type="entry name" value="BROX"/>
</dbReference>